<dbReference type="CTD" id="178564"/>
<sequence length="57" mass="5969">MNGGTTSKPGQPTVPQPTLPGPTLPYPTVPGRIQTTTKSSGAVQLFVSVTISMMLWL</sequence>
<organism evidence="2 3">
    <name type="scientific">Caenorhabditis elegans</name>
    <dbReference type="NCBI Taxonomy" id="6239"/>
    <lineage>
        <taxon>Eukaryota</taxon>
        <taxon>Metazoa</taxon>
        <taxon>Ecdysozoa</taxon>
        <taxon>Nematoda</taxon>
        <taxon>Chromadorea</taxon>
        <taxon>Rhabditida</taxon>
        <taxon>Rhabditina</taxon>
        <taxon>Rhabditomorpha</taxon>
        <taxon>Rhabditoidea</taxon>
        <taxon>Rhabditidae</taxon>
        <taxon>Peloderinae</taxon>
        <taxon>Caenorhabditis</taxon>
    </lineage>
</organism>
<gene>
    <name evidence="2 4" type="primary">dod-19</name>
    <name evidence="2" type="ORF">CELE_ZK6.10</name>
    <name evidence="4" type="ORF">ZK6.10</name>
</gene>
<evidence type="ECO:0000256" key="1">
    <source>
        <dbReference type="SAM" id="MobiDB-lite"/>
    </source>
</evidence>
<protein>
    <submittedName>
        <fullName evidence="2">Downstream Of DAF-16 (Regulated by DAF-16)</fullName>
    </submittedName>
</protein>
<feature type="region of interest" description="Disordered" evidence="1">
    <location>
        <begin position="1"/>
        <end position="27"/>
    </location>
</feature>
<feature type="compositionally biased region" description="Pro residues" evidence="1">
    <location>
        <begin position="12"/>
        <end position="27"/>
    </location>
</feature>
<dbReference type="RefSeq" id="NP_001300297.1">
    <property type="nucleotide sequence ID" value="NM_001313368.3"/>
</dbReference>
<dbReference type="Proteomes" id="UP000001940">
    <property type="component" value="Chromosome V"/>
</dbReference>
<accession>A0A0K3ASK2</accession>
<dbReference type="ExpressionAtlas" id="A0A0K3ASK2">
    <property type="expression patterns" value="baseline and differential"/>
</dbReference>
<dbReference type="WormBase" id="ZK6.10c">
    <property type="protein sequence ID" value="CE50685"/>
    <property type="gene ID" value="WBGene00022644"/>
    <property type="gene designation" value="dod-19"/>
</dbReference>
<dbReference type="GeneID" id="178564"/>
<evidence type="ECO:0000313" key="3">
    <source>
        <dbReference type="Proteomes" id="UP000001940"/>
    </source>
</evidence>
<dbReference type="EMBL" id="BX284605">
    <property type="protein sequence ID" value="CTQ86996.1"/>
    <property type="molecule type" value="Genomic_DNA"/>
</dbReference>
<evidence type="ECO:0000313" key="4">
    <source>
        <dbReference type="WormBase" id="ZK6.10c"/>
    </source>
</evidence>
<reference evidence="2 3" key="1">
    <citation type="journal article" date="1998" name="Science">
        <title>Genome sequence of the nematode C. elegans: a platform for investigating biology.</title>
        <authorList>
            <consortium name="The C. elegans sequencing consortium"/>
            <person name="Sulson J.E."/>
            <person name="Waterston R."/>
        </authorList>
    </citation>
    <scope>NUCLEOTIDE SEQUENCE [LARGE SCALE GENOMIC DNA]</scope>
    <source>
        <strain evidence="2 3">Bristol N2</strain>
    </source>
</reference>
<dbReference type="AlphaFoldDB" id="A0A0K3ASK2"/>
<keyword evidence="3" id="KW-1185">Reference proteome</keyword>
<name>A0A0K3ASK2_CAEEL</name>
<evidence type="ECO:0000313" key="2">
    <source>
        <dbReference type="EMBL" id="CTQ86996.1"/>
    </source>
</evidence>
<dbReference type="AGR" id="WB:WBGene00022644"/>
<dbReference type="Bgee" id="WBGene00022644">
    <property type="expression patterns" value="Expressed in adult organism and 4 other cell types or tissues"/>
</dbReference>
<proteinExistence type="predicted"/>